<feature type="compositionally biased region" description="Polar residues" evidence="2">
    <location>
        <begin position="1"/>
        <end position="15"/>
    </location>
</feature>
<protein>
    <submittedName>
        <fullName evidence="5">Alpha-xylosidase</fullName>
    </submittedName>
</protein>
<dbReference type="AlphaFoldDB" id="G7TDG1"/>
<proteinExistence type="inferred from homology"/>
<dbReference type="Gene3D" id="3.20.20.80">
    <property type="entry name" value="Glycosidases"/>
    <property type="match status" value="1"/>
</dbReference>
<dbReference type="SMART" id="SM00758">
    <property type="entry name" value="PA14"/>
    <property type="match status" value="1"/>
</dbReference>
<dbReference type="PANTHER" id="PTHR43863">
    <property type="entry name" value="HYDROLASE, PUTATIVE (AFU_ORTHOLOGUE AFUA_1G03140)-RELATED"/>
    <property type="match status" value="1"/>
</dbReference>
<dbReference type="Gene3D" id="2.60.120.380">
    <property type="match status" value="1"/>
</dbReference>
<dbReference type="SUPFAM" id="SSF74650">
    <property type="entry name" value="Galactose mutarotase-like"/>
    <property type="match status" value="1"/>
</dbReference>
<feature type="chain" id="PRO_5003503979" evidence="3">
    <location>
        <begin position="45"/>
        <end position="462"/>
    </location>
</feature>
<gene>
    <name evidence="5" type="ORF">XOC_2156</name>
</gene>
<name>G7TDG1_XANOB</name>
<evidence type="ECO:0000256" key="3">
    <source>
        <dbReference type="SAM" id="SignalP"/>
    </source>
</evidence>
<keyword evidence="1" id="KW-0326">Glycosidase</keyword>
<dbReference type="Gene3D" id="2.60.40.1760">
    <property type="entry name" value="glycosyl hydrolase (family 31)"/>
    <property type="match status" value="1"/>
</dbReference>
<dbReference type="EMBL" id="CP003057">
    <property type="protein sequence ID" value="AEQ96297.1"/>
    <property type="molecule type" value="Genomic_DNA"/>
</dbReference>
<organism evidence="5 6">
    <name type="scientific">Xanthomonas oryzae pv. oryzicola (strain BLS256)</name>
    <dbReference type="NCBI Taxonomy" id="383407"/>
    <lineage>
        <taxon>Bacteria</taxon>
        <taxon>Pseudomonadati</taxon>
        <taxon>Pseudomonadota</taxon>
        <taxon>Gammaproteobacteria</taxon>
        <taxon>Lysobacterales</taxon>
        <taxon>Lysobacteraceae</taxon>
        <taxon>Xanthomonas</taxon>
    </lineage>
</organism>
<dbReference type="GO" id="GO:0030246">
    <property type="term" value="F:carbohydrate binding"/>
    <property type="evidence" value="ECO:0007669"/>
    <property type="project" value="InterPro"/>
</dbReference>
<reference evidence="5 6" key="1">
    <citation type="journal article" date="2011" name="J. Bacteriol.">
        <title>Two new complete genome sequences offer insight into host and tissue specificity of plant pathogenic Xanthomonas spp.</title>
        <authorList>
            <person name="Bogdanove A.J."/>
            <person name="Koebnik R."/>
            <person name="Lu H."/>
            <person name="Furutani A."/>
            <person name="Angiuoli S.V."/>
            <person name="Patil P.B."/>
            <person name="Van Sluys M.A."/>
            <person name="Ryan R.P."/>
            <person name="Meyer D.F."/>
            <person name="Han S.W."/>
            <person name="Aparna G."/>
            <person name="Rajaram M."/>
            <person name="Delcher A.L."/>
            <person name="Phillippy A.M."/>
            <person name="Puiu D."/>
            <person name="Schatz M.C."/>
            <person name="Shumway M."/>
            <person name="Sommer D.D."/>
            <person name="Trapnell C."/>
            <person name="Benahmed F."/>
            <person name="Dimitrov G."/>
            <person name="Madupu R."/>
            <person name="Radune D."/>
            <person name="Sullivan S."/>
            <person name="Jha G."/>
            <person name="Ishihara H."/>
            <person name="Lee S.W."/>
            <person name="Pandey A."/>
            <person name="Sharma V."/>
            <person name="Sriariyanun M."/>
            <person name="Szurek B."/>
            <person name="Vera-Cruz C.M."/>
            <person name="Dorman K.S."/>
            <person name="Ronald P.C."/>
            <person name="Verdier V."/>
            <person name="Dow J.M."/>
            <person name="Sonti R.V."/>
            <person name="Tsuge S."/>
            <person name="Brendel V.P."/>
            <person name="Rabinowicz P.D."/>
            <person name="Leach J.E."/>
            <person name="White F.F."/>
            <person name="Salzberg S.L."/>
        </authorList>
    </citation>
    <scope>NUCLEOTIDE SEQUENCE [LARGE SCALE GENOMIC DNA]</scope>
    <source>
        <strain evidence="5 6">BLS256</strain>
    </source>
</reference>
<dbReference type="Pfam" id="PF01055">
    <property type="entry name" value="Glyco_hydro_31_2nd"/>
    <property type="match status" value="1"/>
</dbReference>
<feature type="region of interest" description="Disordered" evidence="2">
    <location>
        <begin position="1"/>
        <end position="20"/>
    </location>
</feature>
<dbReference type="InterPro" id="IPR011658">
    <property type="entry name" value="PA14_dom"/>
</dbReference>
<keyword evidence="3" id="KW-0732">Signal</keyword>
<dbReference type="Pfam" id="PF07691">
    <property type="entry name" value="PA14"/>
    <property type="match status" value="1"/>
</dbReference>
<evidence type="ECO:0000259" key="4">
    <source>
        <dbReference type="PROSITE" id="PS51820"/>
    </source>
</evidence>
<evidence type="ECO:0000313" key="6">
    <source>
        <dbReference type="Proteomes" id="UP000008851"/>
    </source>
</evidence>
<dbReference type="GO" id="GO:0005975">
    <property type="term" value="P:carbohydrate metabolic process"/>
    <property type="evidence" value="ECO:0007669"/>
    <property type="project" value="InterPro"/>
</dbReference>
<dbReference type="KEGG" id="xor:XOC_2156"/>
<dbReference type="PANTHER" id="PTHR43863:SF2">
    <property type="entry name" value="MALTASE-GLUCOAMYLASE"/>
    <property type="match status" value="1"/>
</dbReference>
<keyword evidence="1" id="KW-0378">Hydrolase</keyword>
<dbReference type="InterPro" id="IPR011013">
    <property type="entry name" value="Gal_mutarotase_sf_dom"/>
</dbReference>
<dbReference type="Pfam" id="PF13802">
    <property type="entry name" value="Gal_mutarotas_2"/>
    <property type="match status" value="1"/>
</dbReference>
<evidence type="ECO:0000256" key="2">
    <source>
        <dbReference type="SAM" id="MobiDB-lite"/>
    </source>
</evidence>
<feature type="signal peptide" evidence="3">
    <location>
        <begin position="1"/>
        <end position="44"/>
    </location>
</feature>
<feature type="domain" description="PA14" evidence="4">
    <location>
        <begin position="244"/>
        <end position="385"/>
    </location>
</feature>
<dbReference type="Proteomes" id="UP000008851">
    <property type="component" value="Chromosome"/>
</dbReference>
<evidence type="ECO:0000313" key="5">
    <source>
        <dbReference type="EMBL" id="AEQ96297.1"/>
    </source>
</evidence>
<comment type="similarity">
    <text evidence="1">Belongs to the glycosyl hydrolase 31 family.</text>
</comment>
<dbReference type="InterPro" id="IPR000322">
    <property type="entry name" value="Glyco_hydro_31_TIM"/>
</dbReference>
<dbReference type="GO" id="GO:0004553">
    <property type="term" value="F:hydrolase activity, hydrolyzing O-glycosyl compounds"/>
    <property type="evidence" value="ECO:0007669"/>
    <property type="project" value="InterPro"/>
</dbReference>
<sequence length="462" mass="51257">MRNSKEVTMQTTLRSAGTAPANRRTPLAHCLALSLALLANAAHAQEVRKAADGVTVVPSAQGAAPVRLQVVDSGIIRVSADPDGDFARSPSLMRVPAQGDGAFQIAEQGDSVQLKTGKVTATVSTVDGHVSFADANGKTVLSEVAGGRSFAPLKVEGKQYLSVRQRFQSPDDEALYGFGQHQQVWMNQKGRNIELQQNNIDMAVPYLVSAVTTACCGTTTRSPAWAIRAACSRCRKRLKVYDAKGKAGALTARYAINGEQILERRESEVNYQYLSNLPKYPKTAITKDKNSRMHVTWEGEIEALTGGEHTFSLYSSEYARLYVEGKLVVDRWRQNWNPWKHEFTLDLQPGTRHTVKLDWDLIDPSYIALLHRDPLPAAEAKDLSLWSEAGQMIDYCFVSADSYDQAVAGYRELTGKSVMLPKWTYGFWQSRERYKSQDELVGAVAEYRKRTLSLDNSVLDWS</sequence>
<dbReference type="eggNOG" id="COG1501">
    <property type="taxonomic scope" value="Bacteria"/>
</dbReference>
<dbReference type="InterPro" id="IPR025887">
    <property type="entry name" value="Glyco_hydro_31_N_dom"/>
</dbReference>
<accession>G7TDG1</accession>
<dbReference type="InterPro" id="IPR037524">
    <property type="entry name" value="PA14/GLEYA"/>
</dbReference>
<dbReference type="InterPro" id="IPR051816">
    <property type="entry name" value="Glycosyl_Hydrolase_31"/>
</dbReference>
<dbReference type="HOGENOM" id="CLU_483634_0_0_6"/>
<dbReference type="SUPFAM" id="SSF56988">
    <property type="entry name" value="Anthrax protective antigen"/>
    <property type="match status" value="1"/>
</dbReference>
<dbReference type="PROSITE" id="PS51820">
    <property type="entry name" value="PA14"/>
    <property type="match status" value="1"/>
</dbReference>
<evidence type="ECO:0000256" key="1">
    <source>
        <dbReference type="RuleBase" id="RU361185"/>
    </source>
</evidence>